<dbReference type="SUPFAM" id="SSF55594">
    <property type="entry name" value="HPr-like"/>
    <property type="match status" value="1"/>
</dbReference>
<dbReference type="InterPro" id="IPR039643">
    <property type="entry name" value="DhaM"/>
</dbReference>
<evidence type="ECO:0000313" key="11">
    <source>
        <dbReference type="EMBL" id="KGM11973.1"/>
    </source>
</evidence>
<comment type="caution">
    <text evidence="11">The sequence shown here is derived from an EMBL/GenBank/DDBJ whole genome shotgun (WGS) entry which is preliminary data.</text>
</comment>
<evidence type="ECO:0000259" key="9">
    <source>
        <dbReference type="PROSITE" id="PS51096"/>
    </source>
</evidence>
<proteinExistence type="predicted"/>
<gene>
    <name evidence="11" type="ORF">N868_03340</name>
</gene>
<dbReference type="GO" id="GO:0009401">
    <property type="term" value="P:phosphoenolpyruvate-dependent sugar phosphotransferase system"/>
    <property type="evidence" value="ECO:0007669"/>
    <property type="project" value="InterPro"/>
</dbReference>
<dbReference type="EMBL" id="AXCY01000010">
    <property type="protein sequence ID" value="KGM11973.1"/>
    <property type="molecule type" value="Genomic_DNA"/>
</dbReference>
<dbReference type="PROSITE" id="PS51350">
    <property type="entry name" value="PTS_HPR_DOM"/>
    <property type="match status" value="1"/>
</dbReference>
<evidence type="ECO:0000256" key="1">
    <source>
        <dbReference type="ARBA" id="ARBA00001113"/>
    </source>
</evidence>
<evidence type="ECO:0000256" key="7">
    <source>
        <dbReference type="ARBA" id="ARBA00046577"/>
    </source>
</evidence>
<dbReference type="AlphaFoldDB" id="A0A0A0BU81"/>
<dbReference type="PRINTS" id="PR00107">
    <property type="entry name" value="PHOSPHOCPHPR"/>
</dbReference>
<feature type="domain" description="HPr" evidence="10">
    <location>
        <begin position="165"/>
        <end position="248"/>
    </location>
</feature>
<dbReference type="Gene3D" id="3.30.1340.10">
    <property type="entry name" value="HPr-like"/>
    <property type="match status" value="1"/>
</dbReference>
<dbReference type="GO" id="GO:0047324">
    <property type="term" value="F:phosphoenolpyruvate-glycerone phosphotransferase activity"/>
    <property type="evidence" value="ECO:0007669"/>
    <property type="project" value="UniProtKB-EC"/>
</dbReference>
<comment type="catalytic activity">
    <reaction evidence="1">
        <text>dihydroxyacetone + phosphoenolpyruvate = dihydroxyacetone phosphate + pyruvate</text>
        <dbReference type="Rhea" id="RHEA:18381"/>
        <dbReference type="ChEBI" id="CHEBI:15361"/>
        <dbReference type="ChEBI" id="CHEBI:16016"/>
        <dbReference type="ChEBI" id="CHEBI:57642"/>
        <dbReference type="ChEBI" id="CHEBI:58702"/>
        <dbReference type="EC" id="2.7.1.121"/>
    </reaction>
</comment>
<dbReference type="PANTHER" id="PTHR38594:SF1">
    <property type="entry name" value="PEP-DEPENDENT DIHYDROXYACETONE KINASE, PHOSPHORYL DONOR SUBUNIT DHAM"/>
    <property type="match status" value="1"/>
</dbReference>
<dbReference type="EC" id="2.7.1.121" evidence="4"/>
<dbReference type="PROSITE" id="PS00369">
    <property type="entry name" value="PTS_HPR_HIS"/>
    <property type="match status" value="1"/>
</dbReference>
<feature type="domain" description="PTS EIIA type-4" evidence="9">
    <location>
        <begin position="3"/>
        <end position="170"/>
    </location>
</feature>
<evidence type="ECO:0000256" key="3">
    <source>
        <dbReference type="ARBA" id="ARBA00003681"/>
    </source>
</evidence>
<dbReference type="InterPro" id="IPR035895">
    <property type="entry name" value="HPr-like_sf"/>
</dbReference>
<keyword evidence="12" id="KW-1185">Reference proteome</keyword>
<dbReference type="NCBIfam" id="TIGR02364">
    <property type="entry name" value="dha_pts"/>
    <property type="match status" value="1"/>
</dbReference>
<name>A0A0A0BU81_9CELL</name>
<keyword evidence="6" id="KW-0808">Transferase</keyword>
<evidence type="ECO:0000259" key="10">
    <source>
        <dbReference type="PROSITE" id="PS51350"/>
    </source>
</evidence>
<reference evidence="11 12" key="1">
    <citation type="submission" date="2013-08" db="EMBL/GenBank/DDBJ databases">
        <title>Genome sequencing of Cellulomonas carbonis T26.</title>
        <authorList>
            <person name="Chen F."/>
            <person name="Li Y."/>
            <person name="Wang G."/>
        </authorList>
    </citation>
    <scope>NUCLEOTIDE SEQUENCE [LARGE SCALE GENOMIC DNA]</scope>
    <source>
        <strain evidence="11 12">T26</strain>
    </source>
</reference>
<accession>A0A0A0BU81</accession>
<dbReference type="Gene3D" id="3.40.50.510">
    <property type="entry name" value="Phosphotransferase system, mannose-type IIA component"/>
    <property type="match status" value="1"/>
</dbReference>
<feature type="region of interest" description="Disordered" evidence="8">
    <location>
        <begin position="131"/>
        <end position="154"/>
    </location>
</feature>
<dbReference type="SUPFAM" id="SSF53062">
    <property type="entry name" value="PTS system fructose IIA component-like"/>
    <property type="match status" value="1"/>
</dbReference>
<dbReference type="Proteomes" id="UP000029839">
    <property type="component" value="Unassembled WGS sequence"/>
</dbReference>
<protein>
    <recommendedName>
        <fullName evidence="5">Phosphocarrier protein HPr</fullName>
        <ecNumber evidence="4">2.7.1.121</ecNumber>
    </recommendedName>
</protein>
<dbReference type="InterPro" id="IPR001020">
    <property type="entry name" value="PTS_HPr_His_P_site"/>
</dbReference>
<dbReference type="Pfam" id="PF00381">
    <property type="entry name" value="PTS-HPr"/>
    <property type="match status" value="1"/>
</dbReference>
<dbReference type="InterPro" id="IPR000032">
    <property type="entry name" value="HPr-like"/>
</dbReference>
<evidence type="ECO:0000313" key="12">
    <source>
        <dbReference type="Proteomes" id="UP000029839"/>
    </source>
</evidence>
<dbReference type="InterPro" id="IPR012844">
    <property type="entry name" value="DhaM_N"/>
</dbReference>
<dbReference type="InterPro" id="IPR004701">
    <property type="entry name" value="PTS_EIIA_man-typ"/>
</dbReference>
<evidence type="ECO:0000256" key="4">
    <source>
        <dbReference type="ARBA" id="ARBA00012095"/>
    </source>
</evidence>
<comment type="function">
    <text evidence="3">General (non sugar-specific) component of the phosphoenolpyruvate-dependent sugar phosphotransferase system (sugar PTS). This major carbohydrate active-transport system catalyzes the phosphorylation of incoming sugar substrates concomitantly with their translocation across the cell membrane. The phosphoryl group from phosphoenolpyruvate (PEP) is transferred to the phosphoryl carrier protein HPr by enzyme I. Phospho-HPr then transfers it to the PTS EIIA domain.</text>
</comment>
<dbReference type="NCBIfam" id="TIGR01003">
    <property type="entry name" value="PTS_HPr_family"/>
    <property type="match status" value="1"/>
</dbReference>
<evidence type="ECO:0000256" key="2">
    <source>
        <dbReference type="ARBA" id="ARBA00002788"/>
    </source>
</evidence>
<keyword evidence="11" id="KW-0762">Sugar transport</keyword>
<dbReference type="PANTHER" id="PTHR38594">
    <property type="entry name" value="PEP-DEPENDENT DIHYDROXYACETONE KINASE, PHOSPHORYL DONOR SUBUNIT DHAM"/>
    <property type="match status" value="1"/>
</dbReference>
<dbReference type="OrthoDB" id="350754at2"/>
<sequence>MARVALVLVSHSRAAAEGVAEIAAQMAPDVAIVAAGGMPEGIGTSFERVLDAIEEGAAAAQEGSGADGGGVAVLTDLGSAVLTTESVLEAVDEDVAARVRLVDGPFLEGAVAAAVRAQQGGDLDEVVTAGEAAGDWSTSRTSGPRDGAASAGAPDAAGAAAAGEAVRRTVVLRNPLGLHARPAALLARAVADLGVPLTVDGVDGASVLALMALGAAGGHELVVEASGPGAAEAVDAVVRLVDEGFGEV</sequence>
<dbReference type="InterPro" id="IPR036662">
    <property type="entry name" value="PTS_EIIA_man-typ_sf"/>
</dbReference>
<evidence type="ECO:0000256" key="5">
    <source>
        <dbReference type="ARBA" id="ARBA00020422"/>
    </source>
</evidence>
<dbReference type="GO" id="GO:0019563">
    <property type="term" value="P:glycerol catabolic process"/>
    <property type="evidence" value="ECO:0007669"/>
    <property type="project" value="InterPro"/>
</dbReference>
<dbReference type="Pfam" id="PF03610">
    <property type="entry name" value="EIIA-man"/>
    <property type="match status" value="1"/>
</dbReference>
<keyword evidence="11" id="KW-0813">Transport</keyword>
<comment type="subunit">
    <text evidence="7">Homodimer. The dihydroxyacetone kinase complex is composed of a homodimer of DhaM, a homodimer of DhaK and the subunit DhaL.</text>
</comment>
<evidence type="ECO:0000256" key="8">
    <source>
        <dbReference type="SAM" id="MobiDB-lite"/>
    </source>
</evidence>
<dbReference type="PROSITE" id="PS51096">
    <property type="entry name" value="PTS_EIIA_TYPE_4"/>
    <property type="match status" value="1"/>
</dbReference>
<dbReference type="GO" id="GO:0016020">
    <property type="term" value="C:membrane"/>
    <property type="evidence" value="ECO:0007669"/>
    <property type="project" value="InterPro"/>
</dbReference>
<comment type="function">
    <text evidence="2">Component of the dihydroxyacetone kinase complex, which is responsible for the phosphoenolpyruvate (PEP)-dependent phosphorylation of dihydroxyacetone. DhaM serves as the phosphoryl donor. Is phosphorylated by phosphoenolpyruvate in an EI- and HPr-dependent reaction, and a phosphorelay system on histidine residues finally leads to phosphoryl transfer to DhaL and dihydroxyacetone.</text>
</comment>
<evidence type="ECO:0000256" key="6">
    <source>
        <dbReference type="ARBA" id="ARBA00022679"/>
    </source>
</evidence>
<reference evidence="11 12" key="2">
    <citation type="journal article" date="2015" name="Stand. Genomic Sci.">
        <title>Draft genome sequence of Cellulomonas carbonis T26(T) and comparative analysis of six Cellulomonas genomes.</title>
        <authorList>
            <person name="Zhuang W."/>
            <person name="Zhang S."/>
            <person name="Xia X."/>
            <person name="Wang G."/>
        </authorList>
    </citation>
    <scope>NUCLEOTIDE SEQUENCE [LARGE SCALE GENOMIC DNA]</scope>
    <source>
        <strain evidence="11 12">T26</strain>
    </source>
</reference>
<organism evidence="11 12">
    <name type="scientific">Cellulomonas carbonis T26</name>
    <dbReference type="NCBI Taxonomy" id="947969"/>
    <lineage>
        <taxon>Bacteria</taxon>
        <taxon>Bacillati</taxon>
        <taxon>Actinomycetota</taxon>
        <taxon>Actinomycetes</taxon>
        <taxon>Micrococcales</taxon>
        <taxon>Cellulomonadaceae</taxon>
        <taxon>Cellulomonas</taxon>
    </lineage>
</organism>